<dbReference type="HOGENOM" id="CLU_2994896_0_0_11"/>
<organism evidence="2 3">
    <name type="scientific">Streptomyces scabiei (strain 87.22)</name>
    <dbReference type="NCBI Taxonomy" id="680198"/>
    <lineage>
        <taxon>Bacteria</taxon>
        <taxon>Bacillati</taxon>
        <taxon>Actinomycetota</taxon>
        <taxon>Actinomycetes</taxon>
        <taxon>Kitasatosporales</taxon>
        <taxon>Streptomycetaceae</taxon>
        <taxon>Streptomyces</taxon>
    </lineage>
</organism>
<evidence type="ECO:0000313" key="3">
    <source>
        <dbReference type="Proteomes" id="UP000001444"/>
    </source>
</evidence>
<sequence length="57" mass="6414">MVKGGLQKPLLNSADVPRVTLGVRTTPLPDDSVYDHANRPGRTSTTARLRRCHFRRE</sequence>
<feature type="compositionally biased region" description="Basic residues" evidence="1">
    <location>
        <begin position="48"/>
        <end position="57"/>
    </location>
</feature>
<gene>
    <name evidence="2" type="ordered locus">SCAB_27471</name>
</gene>
<reference evidence="2 3" key="1">
    <citation type="journal article" date="2010" name="Mol. Plant Microbe Interact.">
        <title>Streptomyces scabies 87-22 contains a coronafacic acid-like biosynthetic cluster that contributes to plant-microbe interactions.</title>
        <authorList>
            <person name="Bignell D.R."/>
            <person name="Seipke R.F."/>
            <person name="Huguet-Tapia J.C."/>
            <person name="Chambers A.H."/>
            <person name="Parry R.J."/>
            <person name="Loria R."/>
        </authorList>
    </citation>
    <scope>NUCLEOTIDE SEQUENCE [LARGE SCALE GENOMIC DNA]</scope>
    <source>
        <strain evidence="2 3">87.22</strain>
    </source>
</reference>
<evidence type="ECO:0000313" key="2">
    <source>
        <dbReference type="EMBL" id="CBG69849.1"/>
    </source>
</evidence>
<keyword evidence="3" id="KW-1185">Reference proteome</keyword>
<dbReference type="STRING" id="680198.SCAB_27471"/>
<name>C9Z5E0_STRSW</name>
<protein>
    <submittedName>
        <fullName evidence="2">Uncharacterized protein</fullName>
    </submittedName>
</protein>
<proteinExistence type="predicted"/>
<accession>C9Z5E0</accession>
<dbReference type="AlphaFoldDB" id="C9Z5E0"/>
<dbReference type="Proteomes" id="UP000001444">
    <property type="component" value="Chromosome"/>
</dbReference>
<dbReference type="KEGG" id="scb:SCAB_27471"/>
<dbReference type="EMBL" id="FN554889">
    <property type="protein sequence ID" value="CBG69849.1"/>
    <property type="molecule type" value="Genomic_DNA"/>
</dbReference>
<evidence type="ECO:0000256" key="1">
    <source>
        <dbReference type="SAM" id="MobiDB-lite"/>
    </source>
</evidence>
<feature type="region of interest" description="Disordered" evidence="1">
    <location>
        <begin position="22"/>
        <end position="57"/>
    </location>
</feature>